<evidence type="ECO:0000313" key="3">
    <source>
        <dbReference type="Proteomes" id="UP000317909"/>
    </source>
</evidence>
<evidence type="ECO:0000256" key="1">
    <source>
        <dbReference type="SAM" id="SignalP"/>
    </source>
</evidence>
<keyword evidence="3" id="KW-1185">Reference proteome</keyword>
<dbReference type="EMBL" id="CP036339">
    <property type="protein sequence ID" value="QDT71859.1"/>
    <property type="molecule type" value="Genomic_DNA"/>
</dbReference>
<dbReference type="KEGG" id="llh:I41_10200"/>
<dbReference type="AlphaFoldDB" id="A0A517TU16"/>
<dbReference type="PROSITE" id="PS00018">
    <property type="entry name" value="EF_HAND_1"/>
    <property type="match status" value="1"/>
</dbReference>
<accession>A0A517TU16</accession>
<protein>
    <recommendedName>
        <fullName evidence="4">LamG-like jellyroll fold domain-containing protein</fullName>
    </recommendedName>
</protein>
<name>A0A517TU16_9BACT</name>
<dbReference type="OrthoDB" id="257393at2"/>
<organism evidence="2 3">
    <name type="scientific">Lacipirellula limnantheis</name>
    <dbReference type="NCBI Taxonomy" id="2528024"/>
    <lineage>
        <taxon>Bacteria</taxon>
        <taxon>Pseudomonadati</taxon>
        <taxon>Planctomycetota</taxon>
        <taxon>Planctomycetia</taxon>
        <taxon>Pirellulales</taxon>
        <taxon>Lacipirellulaceae</taxon>
        <taxon>Lacipirellula</taxon>
    </lineage>
</organism>
<dbReference type="RefSeq" id="WP_145431448.1">
    <property type="nucleotide sequence ID" value="NZ_CP036339.1"/>
</dbReference>
<dbReference type="Proteomes" id="UP000317909">
    <property type="component" value="Chromosome"/>
</dbReference>
<proteinExistence type="predicted"/>
<dbReference type="InterPro" id="IPR018247">
    <property type="entry name" value="EF_Hand_1_Ca_BS"/>
</dbReference>
<dbReference type="Pfam" id="PF13385">
    <property type="entry name" value="Laminin_G_3"/>
    <property type="match status" value="1"/>
</dbReference>
<evidence type="ECO:0008006" key="4">
    <source>
        <dbReference type="Google" id="ProtNLM"/>
    </source>
</evidence>
<dbReference type="SUPFAM" id="SSF49899">
    <property type="entry name" value="Concanavalin A-like lectins/glucanases"/>
    <property type="match status" value="1"/>
</dbReference>
<feature type="signal peptide" evidence="1">
    <location>
        <begin position="1"/>
        <end position="20"/>
    </location>
</feature>
<gene>
    <name evidence="2" type="ORF">I41_10200</name>
</gene>
<keyword evidence="1" id="KW-0732">Signal</keyword>
<dbReference type="Gene3D" id="2.60.120.200">
    <property type="match status" value="1"/>
</dbReference>
<evidence type="ECO:0000313" key="2">
    <source>
        <dbReference type="EMBL" id="QDT71859.1"/>
    </source>
</evidence>
<sequence length="396" mass="41454" precursor="true">MKLDSIVIKIAAAASLAAVAAMPALGSTPLVTGGLTIYYDFDSFTNTVMDGSGNGFNAKVQDATRTALDNGNTLLTTGVISNDTTNPKRGAGAVRLQQSGELFEDPVFLDLDGGVIKANFPAKVPKAATTVAAWLNIPEIRTDLGGNYNWNASGSILQSQTAGPSFSGHYQLEGDGRIRWALRGEFQAQNIVNSSGAPFTGGHPYPNQPDIDANGASPEPYPLNEWFHVAFTYDKNANGGAGEFGMYFNGVKIRGGAPNGLTDGEPTGAIDLGAWDDRGAGDFFDGLGIGAVPDSGGRRLHGLMDEFYIFDRALTPTEIGKLAMVASPGDFDADGDVDGADFLVWQRGFGTTYDAADLAAWKANFGSAPAIGAVPEPSTMLLALCTLAALARVRSR</sequence>
<feature type="chain" id="PRO_5021737074" description="LamG-like jellyroll fold domain-containing protein" evidence="1">
    <location>
        <begin position="21"/>
        <end position="396"/>
    </location>
</feature>
<reference evidence="2 3" key="1">
    <citation type="submission" date="2019-02" db="EMBL/GenBank/DDBJ databases">
        <title>Deep-cultivation of Planctomycetes and their phenomic and genomic characterization uncovers novel biology.</title>
        <authorList>
            <person name="Wiegand S."/>
            <person name="Jogler M."/>
            <person name="Boedeker C."/>
            <person name="Pinto D."/>
            <person name="Vollmers J."/>
            <person name="Rivas-Marin E."/>
            <person name="Kohn T."/>
            <person name="Peeters S.H."/>
            <person name="Heuer A."/>
            <person name="Rast P."/>
            <person name="Oberbeckmann S."/>
            <person name="Bunk B."/>
            <person name="Jeske O."/>
            <person name="Meyerdierks A."/>
            <person name="Storesund J.E."/>
            <person name="Kallscheuer N."/>
            <person name="Luecker S."/>
            <person name="Lage O.M."/>
            <person name="Pohl T."/>
            <person name="Merkel B.J."/>
            <person name="Hornburger P."/>
            <person name="Mueller R.-W."/>
            <person name="Bruemmer F."/>
            <person name="Labrenz M."/>
            <person name="Spormann A.M."/>
            <person name="Op den Camp H."/>
            <person name="Overmann J."/>
            <person name="Amann R."/>
            <person name="Jetten M.S.M."/>
            <person name="Mascher T."/>
            <person name="Medema M.H."/>
            <person name="Devos D.P."/>
            <person name="Kaster A.-K."/>
            <person name="Ovreas L."/>
            <person name="Rohde M."/>
            <person name="Galperin M.Y."/>
            <person name="Jogler C."/>
        </authorList>
    </citation>
    <scope>NUCLEOTIDE SEQUENCE [LARGE SCALE GENOMIC DNA]</scope>
    <source>
        <strain evidence="2 3">I41</strain>
    </source>
</reference>
<dbReference type="InterPro" id="IPR013320">
    <property type="entry name" value="ConA-like_dom_sf"/>
</dbReference>